<organism evidence="1 2">
    <name type="scientific">Pleurotus eryngii</name>
    <name type="common">Boletus of the steppes</name>
    <dbReference type="NCBI Taxonomy" id="5323"/>
    <lineage>
        <taxon>Eukaryota</taxon>
        <taxon>Fungi</taxon>
        <taxon>Dikarya</taxon>
        <taxon>Basidiomycota</taxon>
        <taxon>Agaricomycotina</taxon>
        <taxon>Agaricomycetes</taxon>
        <taxon>Agaricomycetidae</taxon>
        <taxon>Agaricales</taxon>
        <taxon>Pleurotineae</taxon>
        <taxon>Pleurotaceae</taxon>
        <taxon>Pleurotus</taxon>
    </lineage>
</organism>
<dbReference type="AlphaFoldDB" id="A0A9P6A775"/>
<evidence type="ECO:0000313" key="2">
    <source>
        <dbReference type="Proteomes" id="UP000807025"/>
    </source>
</evidence>
<dbReference type="Proteomes" id="UP000807025">
    <property type="component" value="Unassembled WGS sequence"/>
</dbReference>
<accession>A0A9P6A775</accession>
<sequence>MTSVATFLSDSLTSVLKLLSSRKNYTMFSERFKISVDMKGFWGHFDGTTPCLLRTVAVTDEDIANASIETVKECWDAIIKEYLKKGFYARAGLQRQFLDLRCGDKEDVHEFLEQPSQFLSTSSPTHQLSVHQIKLVQTILI</sequence>
<evidence type="ECO:0000313" key="1">
    <source>
        <dbReference type="EMBL" id="KAF9501222.1"/>
    </source>
</evidence>
<keyword evidence="2" id="KW-1185">Reference proteome</keyword>
<reference evidence="1" key="1">
    <citation type="submission" date="2020-11" db="EMBL/GenBank/DDBJ databases">
        <authorList>
            <consortium name="DOE Joint Genome Institute"/>
            <person name="Ahrendt S."/>
            <person name="Riley R."/>
            <person name="Andreopoulos W."/>
            <person name="Labutti K."/>
            <person name="Pangilinan J."/>
            <person name="Ruiz-Duenas F.J."/>
            <person name="Barrasa J.M."/>
            <person name="Sanchez-Garcia M."/>
            <person name="Camarero S."/>
            <person name="Miyauchi S."/>
            <person name="Serrano A."/>
            <person name="Linde D."/>
            <person name="Babiker R."/>
            <person name="Drula E."/>
            <person name="Ayuso-Fernandez I."/>
            <person name="Pacheco R."/>
            <person name="Padilla G."/>
            <person name="Ferreira P."/>
            <person name="Barriuso J."/>
            <person name="Kellner H."/>
            <person name="Castanera R."/>
            <person name="Alfaro M."/>
            <person name="Ramirez L."/>
            <person name="Pisabarro A.G."/>
            <person name="Kuo A."/>
            <person name="Tritt A."/>
            <person name="Lipzen A."/>
            <person name="He G."/>
            <person name="Yan M."/>
            <person name="Ng V."/>
            <person name="Cullen D."/>
            <person name="Martin F."/>
            <person name="Rosso M.-N."/>
            <person name="Henrissat B."/>
            <person name="Hibbett D."/>
            <person name="Martinez A.T."/>
            <person name="Grigoriev I.V."/>
        </authorList>
    </citation>
    <scope>NUCLEOTIDE SEQUENCE</scope>
    <source>
        <strain evidence="1">ATCC 90797</strain>
    </source>
</reference>
<proteinExistence type="predicted"/>
<dbReference type="OrthoDB" id="3263038at2759"/>
<protein>
    <submittedName>
        <fullName evidence="1">Uncharacterized protein</fullName>
    </submittedName>
</protein>
<dbReference type="EMBL" id="MU154524">
    <property type="protein sequence ID" value="KAF9501222.1"/>
    <property type="molecule type" value="Genomic_DNA"/>
</dbReference>
<name>A0A9P6A775_PLEER</name>
<comment type="caution">
    <text evidence="1">The sequence shown here is derived from an EMBL/GenBank/DDBJ whole genome shotgun (WGS) entry which is preliminary data.</text>
</comment>
<gene>
    <name evidence="1" type="ORF">BDN71DRAFT_1426847</name>
</gene>